<dbReference type="Pfam" id="PF07714">
    <property type="entry name" value="PK_Tyr_Ser-Thr"/>
    <property type="match status" value="1"/>
</dbReference>
<dbReference type="InterPro" id="IPR051681">
    <property type="entry name" value="Ser/Thr_Kinases-Pseudokinases"/>
</dbReference>
<name>A0A2Z6RP75_9GLOM</name>
<evidence type="ECO:0000313" key="6">
    <source>
        <dbReference type="EMBL" id="GBC04848.1"/>
    </source>
</evidence>
<evidence type="ECO:0000256" key="3">
    <source>
        <dbReference type="ARBA" id="ARBA00022777"/>
    </source>
</evidence>
<dbReference type="InterPro" id="IPR011009">
    <property type="entry name" value="Kinase-like_dom_sf"/>
</dbReference>
<comment type="caution">
    <text evidence="6">The sequence shown here is derived from an EMBL/GenBank/DDBJ whole genome shotgun (WGS) entry which is preliminary data.</text>
</comment>
<keyword evidence="4" id="KW-0067">ATP-binding</keyword>
<evidence type="ECO:0000313" key="7">
    <source>
        <dbReference type="Proteomes" id="UP000247702"/>
    </source>
</evidence>
<dbReference type="PRINTS" id="PR00109">
    <property type="entry name" value="TYRKINASE"/>
</dbReference>
<dbReference type="InterPro" id="IPR000719">
    <property type="entry name" value="Prot_kinase_dom"/>
</dbReference>
<keyword evidence="3" id="KW-0418">Kinase</keyword>
<dbReference type="InterPro" id="IPR001245">
    <property type="entry name" value="Ser-Thr/Tyr_kinase_cat_dom"/>
</dbReference>
<evidence type="ECO:0000259" key="5">
    <source>
        <dbReference type="PROSITE" id="PS50011"/>
    </source>
</evidence>
<keyword evidence="7" id="KW-1185">Reference proteome</keyword>
<dbReference type="PANTHER" id="PTHR44329">
    <property type="entry name" value="SERINE/THREONINE-PROTEIN KINASE TNNI3K-RELATED"/>
    <property type="match status" value="1"/>
</dbReference>
<feature type="domain" description="Protein kinase" evidence="5">
    <location>
        <begin position="72"/>
        <end position="341"/>
    </location>
</feature>
<dbReference type="GO" id="GO:0004674">
    <property type="term" value="F:protein serine/threonine kinase activity"/>
    <property type="evidence" value="ECO:0007669"/>
    <property type="project" value="TreeGrafter"/>
</dbReference>
<proteinExistence type="predicted"/>
<gene>
    <name evidence="6" type="ORF">RclHR1_00590034</name>
</gene>
<dbReference type="EMBL" id="BEXD01003970">
    <property type="protein sequence ID" value="GBC04848.1"/>
    <property type="molecule type" value="Genomic_DNA"/>
</dbReference>
<keyword evidence="2" id="KW-0547">Nucleotide-binding</keyword>
<keyword evidence="1" id="KW-0808">Transferase</keyword>
<dbReference type="GO" id="GO:0005524">
    <property type="term" value="F:ATP binding"/>
    <property type="evidence" value="ECO:0007669"/>
    <property type="project" value="UniProtKB-KW"/>
</dbReference>
<evidence type="ECO:0000256" key="4">
    <source>
        <dbReference type="ARBA" id="ARBA00022840"/>
    </source>
</evidence>
<dbReference type="PROSITE" id="PS50011">
    <property type="entry name" value="PROTEIN_KINASE_DOM"/>
    <property type="match status" value="1"/>
</dbReference>
<reference evidence="6 7" key="1">
    <citation type="submission" date="2017-11" db="EMBL/GenBank/DDBJ databases">
        <title>The genome of Rhizophagus clarus HR1 reveals common genetic basis of auxotrophy among arbuscular mycorrhizal fungi.</title>
        <authorList>
            <person name="Kobayashi Y."/>
        </authorList>
    </citation>
    <scope>NUCLEOTIDE SEQUENCE [LARGE SCALE GENOMIC DNA]</scope>
    <source>
        <strain evidence="6 7">HR1</strain>
    </source>
</reference>
<evidence type="ECO:0000256" key="2">
    <source>
        <dbReference type="ARBA" id="ARBA00022741"/>
    </source>
</evidence>
<dbReference type="AlphaFoldDB" id="A0A2Z6RP75"/>
<dbReference type="Proteomes" id="UP000247702">
    <property type="component" value="Unassembled WGS sequence"/>
</dbReference>
<accession>A0A2Z6RP75</accession>
<dbReference type="SUPFAM" id="SSF56112">
    <property type="entry name" value="Protein kinase-like (PK-like)"/>
    <property type="match status" value="1"/>
</dbReference>
<sequence>MNSLEWFGMHCSVCGKKKTGFNWCRTCSAKHFQQNFRNWTSGNKDIDEFIQDAQLSAGEYFEVLEWIPYERFYDIEFVAEGGFGKVFKAKWTDGLIRKLNDEKQDWERLRANDFVALKCLNDSKDVSLEFIHEITCHRKLNSGSIIKLYGITREPETKNYMMVLEYAENGSLRHYLSQNNLNWEKKIRNIHYIALGLDEIHQKGLIHRDLHTGNILMNETNTCITDMGLCRPVNHDALDKTANYGVLPYMAPEILRRKKYTEASDIYSFGIVMYEIISGLPPYYDISHNENLAISICEGLRPNFNIEVPKLIVDLISECLDANPSDRPTAEDIKSILCTWWKEIDDNLNNPSIQGELIRQIRKAEKINNDNFSNLSTSGKATNSCSNLSTPPKYLSGRTHSEAIYVSRPFSFNNLPESKNSDRQYDTADSMEGCRINVGNSNTGQEIC</sequence>
<dbReference type="Gene3D" id="1.10.510.10">
    <property type="entry name" value="Transferase(Phosphotransferase) domain 1"/>
    <property type="match status" value="1"/>
</dbReference>
<dbReference type="PANTHER" id="PTHR44329:SF288">
    <property type="entry name" value="MITOGEN-ACTIVATED PROTEIN KINASE KINASE KINASE 20"/>
    <property type="match status" value="1"/>
</dbReference>
<organism evidence="6 7">
    <name type="scientific">Rhizophagus clarus</name>
    <dbReference type="NCBI Taxonomy" id="94130"/>
    <lineage>
        <taxon>Eukaryota</taxon>
        <taxon>Fungi</taxon>
        <taxon>Fungi incertae sedis</taxon>
        <taxon>Mucoromycota</taxon>
        <taxon>Glomeromycotina</taxon>
        <taxon>Glomeromycetes</taxon>
        <taxon>Glomerales</taxon>
        <taxon>Glomeraceae</taxon>
        <taxon>Rhizophagus</taxon>
    </lineage>
</organism>
<protein>
    <recommendedName>
        <fullName evidence="5">Protein kinase domain-containing protein</fullName>
    </recommendedName>
</protein>
<evidence type="ECO:0000256" key="1">
    <source>
        <dbReference type="ARBA" id="ARBA00022679"/>
    </source>
</evidence>